<dbReference type="AlphaFoldDB" id="A0A9D4C115"/>
<accession>A0A9D4C115</accession>
<protein>
    <submittedName>
        <fullName evidence="3">Uncharacterized protein</fullName>
    </submittedName>
</protein>
<keyword evidence="4" id="KW-1185">Reference proteome</keyword>
<gene>
    <name evidence="3" type="ORF">DPMN_057921</name>
</gene>
<comment type="caution">
    <text evidence="3">The sequence shown here is derived from an EMBL/GenBank/DDBJ whole genome shotgun (WGS) entry which is preliminary data.</text>
</comment>
<keyword evidence="2" id="KW-0812">Transmembrane</keyword>
<feature type="compositionally biased region" description="Low complexity" evidence="1">
    <location>
        <begin position="32"/>
        <end position="43"/>
    </location>
</feature>
<evidence type="ECO:0000313" key="4">
    <source>
        <dbReference type="Proteomes" id="UP000828390"/>
    </source>
</evidence>
<dbReference type="EMBL" id="JAIWYP010000013">
    <property type="protein sequence ID" value="KAH3715215.1"/>
    <property type="molecule type" value="Genomic_DNA"/>
</dbReference>
<evidence type="ECO:0000256" key="2">
    <source>
        <dbReference type="SAM" id="Phobius"/>
    </source>
</evidence>
<evidence type="ECO:0000256" key="1">
    <source>
        <dbReference type="SAM" id="MobiDB-lite"/>
    </source>
</evidence>
<proteinExistence type="predicted"/>
<sequence length="127" mass="13958">MNSFFGERSDVILHKARNRRTFQSLKRRNRSSRSCSRSSLASCRSRESSACRDFSPTVLDHVAPATGPPLTNPVTGKPLTIPVTGQLMKVRSPVILLLIRSPVILCMALPSVFPVCLAKSLVMQPLP</sequence>
<feature type="region of interest" description="Disordered" evidence="1">
    <location>
        <begin position="24"/>
        <end position="49"/>
    </location>
</feature>
<name>A0A9D4C115_DREPO</name>
<reference evidence="3" key="2">
    <citation type="submission" date="2020-11" db="EMBL/GenBank/DDBJ databases">
        <authorList>
            <person name="McCartney M.A."/>
            <person name="Auch B."/>
            <person name="Kono T."/>
            <person name="Mallez S."/>
            <person name="Becker A."/>
            <person name="Gohl D.M."/>
            <person name="Silverstein K.A.T."/>
            <person name="Koren S."/>
            <person name="Bechman K.B."/>
            <person name="Herman A."/>
            <person name="Abrahante J.E."/>
            <person name="Garbe J."/>
        </authorList>
    </citation>
    <scope>NUCLEOTIDE SEQUENCE</scope>
    <source>
        <strain evidence="3">Duluth1</strain>
        <tissue evidence="3">Whole animal</tissue>
    </source>
</reference>
<dbReference type="Proteomes" id="UP000828390">
    <property type="component" value="Unassembled WGS sequence"/>
</dbReference>
<organism evidence="3 4">
    <name type="scientific">Dreissena polymorpha</name>
    <name type="common">Zebra mussel</name>
    <name type="synonym">Mytilus polymorpha</name>
    <dbReference type="NCBI Taxonomy" id="45954"/>
    <lineage>
        <taxon>Eukaryota</taxon>
        <taxon>Metazoa</taxon>
        <taxon>Spiralia</taxon>
        <taxon>Lophotrochozoa</taxon>
        <taxon>Mollusca</taxon>
        <taxon>Bivalvia</taxon>
        <taxon>Autobranchia</taxon>
        <taxon>Heteroconchia</taxon>
        <taxon>Euheterodonta</taxon>
        <taxon>Imparidentia</taxon>
        <taxon>Neoheterodontei</taxon>
        <taxon>Myida</taxon>
        <taxon>Dreissenoidea</taxon>
        <taxon>Dreissenidae</taxon>
        <taxon>Dreissena</taxon>
    </lineage>
</organism>
<feature type="transmembrane region" description="Helical" evidence="2">
    <location>
        <begin position="94"/>
        <end position="113"/>
    </location>
</feature>
<reference evidence="3" key="1">
    <citation type="journal article" date="2019" name="bioRxiv">
        <title>The Genome of the Zebra Mussel, Dreissena polymorpha: A Resource for Invasive Species Research.</title>
        <authorList>
            <person name="McCartney M.A."/>
            <person name="Auch B."/>
            <person name="Kono T."/>
            <person name="Mallez S."/>
            <person name="Zhang Y."/>
            <person name="Obille A."/>
            <person name="Becker A."/>
            <person name="Abrahante J.E."/>
            <person name="Garbe J."/>
            <person name="Badalamenti J.P."/>
            <person name="Herman A."/>
            <person name="Mangelson H."/>
            <person name="Liachko I."/>
            <person name="Sullivan S."/>
            <person name="Sone E.D."/>
            <person name="Koren S."/>
            <person name="Silverstein K.A.T."/>
            <person name="Beckman K.B."/>
            <person name="Gohl D.M."/>
        </authorList>
    </citation>
    <scope>NUCLEOTIDE SEQUENCE</scope>
    <source>
        <strain evidence="3">Duluth1</strain>
        <tissue evidence="3">Whole animal</tissue>
    </source>
</reference>
<keyword evidence="2" id="KW-0472">Membrane</keyword>
<keyword evidence="2" id="KW-1133">Transmembrane helix</keyword>
<evidence type="ECO:0000313" key="3">
    <source>
        <dbReference type="EMBL" id="KAH3715215.1"/>
    </source>
</evidence>